<evidence type="ECO:0000313" key="3">
    <source>
        <dbReference type="Proteomes" id="UP000228909"/>
    </source>
</evidence>
<gene>
    <name evidence="2" type="ORF">COU43_01430</name>
</gene>
<evidence type="ECO:0000256" key="1">
    <source>
        <dbReference type="SAM" id="Phobius"/>
    </source>
</evidence>
<keyword evidence="1" id="KW-1133">Transmembrane helix</keyword>
<keyword evidence="1" id="KW-0812">Transmembrane</keyword>
<accession>A0A2H0TJC5</accession>
<evidence type="ECO:0000313" key="2">
    <source>
        <dbReference type="EMBL" id="PIR71643.1"/>
    </source>
</evidence>
<name>A0A2H0TJC5_9BACT</name>
<dbReference type="AlphaFoldDB" id="A0A2H0TJC5"/>
<proteinExistence type="predicted"/>
<comment type="caution">
    <text evidence="2">The sequence shown here is derived from an EMBL/GenBank/DDBJ whole genome shotgun (WGS) entry which is preliminary data.</text>
</comment>
<dbReference type="EMBL" id="PFCK01000039">
    <property type="protein sequence ID" value="PIR71643.1"/>
    <property type="molecule type" value="Genomic_DNA"/>
</dbReference>
<keyword evidence="1" id="KW-0472">Membrane</keyword>
<reference evidence="3" key="1">
    <citation type="submission" date="2017-09" db="EMBL/GenBank/DDBJ databases">
        <title>Depth-based differentiation of microbial function through sediment-hosted aquifers and enrichment of novel symbionts in the deep terrestrial subsurface.</title>
        <authorList>
            <person name="Probst A.J."/>
            <person name="Ladd B."/>
            <person name="Jarett J.K."/>
            <person name="Geller-Mcgrath D.E."/>
            <person name="Sieber C.M.K."/>
            <person name="Emerson J.B."/>
            <person name="Anantharaman K."/>
            <person name="Thomas B.C."/>
            <person name="Malmstrom R."/>
            <person name="Stieglmeier M."/>
            <person name="Klingl A."/>
            <person name="Woyke T."/>
            <person name="Ryan C.M."/>
            <person name="Banfield J.F."/>
        </authorList>
    </citation>
    <scope>NUCLEOTIDE SEQUENCE [LARGE SCALE GENOMIC DNA]</scope>
</reference>
<dbReference type="Proteomes" id="UP000228909">
    <property type="component" value="Unassembled WGS sequence"/>
</dbReference>
<protein>
    <submittedName>
        <fullName evidence="2">Uncharacterized protein</fullName>
    </submittedName>
</protein>
<feature type="transmembrane region" description="Helical" evidence="1">
    <location>
        <begin position="91"/>
        <end position="113"/>
    </location>
</feature>
<sequence length="118" mass="13040">MNLKSIVGWVTFFTGLAIIVWALYSSYNIFTGRSPVPEFFKIEKMATQASPSQKGRLPISPEALQQEIGKMIGEQLKGILPLDTLPKILNLFVWSTLAWILIFGGGQISSLGIKLLKS</sequence>
<feature type="transmembrane region" description="Helical" evidence="1">
    <location>
        <begin position="6"/>
        <end position="24"/>
    </location>
</feature>
<organism evidence="2 3">
    <name type="scientific">Candidatus Nealsonbacteria bacterium CG10_big_fil_rev_8_21_14_0_10_37_25</name>
    <dbReference type="NCBI Taxonomy" id="1974711"/>
    <lineage>
        <taxon>Bacteria</taxon>
        <taxon>Candidatus Nealsoniibacteriota</taxon>
    </lineage>
</organism>